<name>A0A445MJ02_ENSVE</name>
<dbReference type="AlphaFoldDB" id="A0A445MJ02"/>
<organism evidence="2">
    <name type="scientific">Ensete ventricosum</name>
    <name type="common">Abyssinian banana</name>
    <name type="synonym">Musa ensete</name>
    <dbReference type="NCBI Taxonomy" id="4639"/>
    <lineage>
        <taxon>Eukaryota</taxon>
        <taxon>Viridiplantae</taxon>
        <taxon>Streptophyta</taxon>
        <taxon>Embryophyta</taxon>
        <taxon>Tracheophyta</taxon>
        <taxon>Spermatophyta</taxon>
        <taxon>Magnoliopsida</taxon>
        <taxon>Liliopsida</taxon>
        <taxon>Zingiberales</taxon>
        <taxon>Musaceae</taxon>
        <taxon>Ensete</taxon>
    </lineage>
</organism>
<accession>A0A445MJ02</accession>
<reference evidence="2" key="1">
    <citation type="journal article" date="2018" name="Data Brief">
        <title>Genome sequence data from 17 accessions of Ensete ventricosum, a staple food crop for millions in Ethiopia.</title>
        <authorList>
            <person name="Yemataw Z."/>
            <person name="Muzemil S."/>
            <person name="Ambachew D."/>
            <person name="Tripathi L."/>
            <person name="Tesfaye K."/>
            <person name="Chala A."/>
            <person name="Farbos A."/>
            <person name="O'Neill P."/>
            <person name="Moore K."/>
            <person name="Grant M."/>
            <person name="Studholme D.J."/>
        </authorList>
    </citation>
    <scope>NUCLEOTIDE SEQUENCE [LARGE SCALE GENOMIC DNA]</scope>
    <source>
        <tissue evidence="2">Leaf</tissue>
    </source>
</reference>
<feature type="region of interest" description="Disordered" evidence="1">
    <location>
        <begin position="1"/>
        <end position="85"/>
    </location>
</feature>
<evidence type="ECO:0000313" key="2">
    <source>
        <dbReference type="EMBL" id="RZR74240.1"/>
    </source>
</evidence>
<feature type="compositionally biased region" description="Basic and acidic residues" evidence="1">
    <location>
        <begin position="12"/>
        <end position="24"/>
    </location>
</feature>
<sequence length="85" mass="10023">MRTARYRAVPSKIDRRRSIEEEKGKKKRKRKKKEEGRKNTSPARRPRSSVVTARGSPARHRCPRPLFLPREETECLPARGDKSRR</sequence>
<proteinExistence type="predicted"/>
<feature type="non-terminal residue" evidence="2">
    <location>
        <position position="85"/>
    </location>
</feature>
<dbReference type="Proteomes" id="UP000290560">
    <property type="component" value="Unassembled WGS sequence"/>
</dbReference>
<evidence type="ECO:0000256" key="1">
    <source>
        <dbReference type="SAM" id="MobiDB-lite"/>
    </source>
</evidence>
<dbReference type="EMBL" id="KV876166">
    <property type="protein sequence ID" value="RZR74240.1"/>
    <property type="molecule type" value="Genomic_DNA"/>
</dbReference>
<gene>
    <name evidence="2" type="ORF">BHM03_00034144</name>
</gene>
<protein>
    <submittedName>
        <fullName evidence="2">Uncharacterized protein</fullName>
    </submittedName>
</protein>